<dbReference type="Proteomes" id="UP001172680">
    <property type="component" value="Unassembled WGS sequence"/>
</dbReference>
<proteinExistence type="predicted"/>
<sequence>MGEPIAAAAAAGHTTAIPRIPREALPSPPLSAARSSAKLSALHARLSLPSRLPLETLARTLIHPSADPNPDLNNASLALLGQDLLGYYTAEHLLAHYPRLPQTVLYAAQYAYVGGKTLAAVTREWGVEAAAEPGGEVDPGLLQFKRVKPGTDISGSSAGKTKGPDGVDRSEWRLGMGMRNVSGDEFGDINASSQDAAAGVTLEDASKTFVRALVGAVYLHCGQLSTKRFYASHFLSRQLDLSTLFAFRTPTRDLSRLCAREGFEAPVARLLSETGRLSRHPVFVVGVYSGPDKLGEGAGASLDEARTRAAAAALKSWYLYSPEEVTVPSEAEGKGDQGKRWVPCMVDCGEVIA</sequence>
<comment type="caution">
    <text evidence="1">The sequence shown here is derived from an EMBL/GenBank/DDBJ whole genome shotgun (WGS) entry which is preliminary data.</text>
</comment>
<reference evidence="1" key="1">
    <citation type="submission" date="2022-10" db="EMBL/GenBank/DDBJ databases">
        <title>Culturing micro-colonial fungi from biological soil crusts in the Mojave desert and describing Neophaeococcomyces mojavensis, and introducing the new genera and species Taxawa tesnikishii.</title>
        <authorList>
            <person name="Kurbessoian T."/>
            <person name="Stajich J.E."/>
        </authorList>
    </citation>
    <scope>NUCLEOTIDE SEQUENCE</scope>
    <source>
        <strain evidence="1">JES_115</strain>
    </source>
</reference>
<organism evidence="1 2">
    <name type="scientific">Coniosporium tulheliwenetii</name>
    <dbReference type="NCBI Taxonomy" id="3383036"/>
    <lineage>
        <taxon>Eukaryota</taxon>
        <taxon>Fungi</taxon>
        <taxon>Dikarya</taxon>
        <taxon>Ascomycota</taxon>
        <taxon>Pezizomycotina</taxon>
        <taxon>Dothideomycetes</taxon>
        <taxon>Dothideomycetes incertae sedis</taxon>
        <taxon>Coniosporium</taxon>
    </lineage>
</organism>
<keyword evidence="2" id="KW-1185">Reference proteome</keyword>
<evidence type="ECO:0000313" key="1">
    <source>
        <dbReference type="EMBL" id="KAJ9636731.1"/>
    </source>
</evidence>
<accession>A0ACC2YMY5</accession>
<dbReference type="EMBL" id="JAPDRP010000024">
    <property type="protein sequence ID" value="KAJ9636731.1"/>
    <property type="molecule type" value="Genomic_DNA"/>
</dbReference>
<name>A0ACC2YMY5_9PEZI</name>
<keyword evidence="1" id="KW-0687">Ribonucleoprotein</keyword>
<evidence type="ECO:0000313" key="2">
    <source>
        <dbReference type="Proteomes" id="UP001172680"/>
    </source>
</evidence>
<gene>
    <name evidence="1" type="primary">mrpl3</name>
    <name evidence="1" type="ORF">H2199_007725</name>
</gene>
<protein>
    <submittedName>
        <fullName evidence="1">54S ribosomal protein L3 mitochondrial</fullName>
    </submittedName>
</protein>
<keyword evidence="1" id="KW-0689">Ribosomal protein</keyword>